<sequence length="84" mass="9923">MKVRMGKRGVIVVPKAVRERLGLKEGMVLELEVKGDELVLRARDLWAELRARGEGPKFDVDMFERELDENEEKWLERRTENAWL</sequence>
<dbReference type="KEGG" id="thb:N186_09600"/>
<dbReference type="Pfam" id="PF04014">
    <property type="entry name" value="MazE_antitoxin"/>
    <property type="match status" value="1"/>
</dbReference>
<dbReference type="NCBIfam" id="TIGR01439">
    <property type="entry name" value="lp_hng_hel_AbrB"/>
    <property type="match status" value="1"/>
</dbReference>
<dbReference type="InterPro" id="IPR007159">
    <property type="entry name" value="SpoVT-AbrB_dom"/>
</dbReference>
<evidence type="ECO:0000259" key="1">
    <source>
        <dbReference type="SMART" id="SM00966"/>
    </source>
</evidence>
<dbReference type="PANTHER" id="PTHR34860">
    <property type="entry name" value="REPRESSOR-LIKE PROTEIN SSO7C3"/>
    <property type="match status" value="1"/>
</dbReference>
<dbReference type="HOGENOM" id="CLU_158484_9_2_2"/>
<proteinExistence type="predicted"/>
<dbReference type="AlphaFoldDB" id="S5ZA53"/>
<evidence type="ECO:0000313" key="2">
    <source>
        <dbReference type="EMBL" id="AGT36255.1"/>
    </source>
</evidence>
<accession>S5ZA53</accession>
<keyword evidence="3" id="KW-1185">Reference proteome</keyword>
<dbReference type="SMART" id="SM00966">
    <property type="entry name" value="SpoVT_AbrB"/>
    <property type="match status" value="1"/>
</dbReference>
<gene>
    <name evidence="2" type="ORF">N186_09600</name>
</gene>
<dbReference type="eggNOG" id="arCOG00824">
    <property type="taxonomic scope" value="Archaea"/>
</dbReference>
<protein>
    <recommendedName>
        <fullName evidence="1">SpoVT-AbrB domain-containing protein</fullName>
    </recommendedName>
</protein>
<dbReference type="Proteomes" id="UP000015543">
    <property type="component" value="Chromosome"/>
</dbReference>
<dbReference type="RefSeq" id="WP_020963563.1">
    <property type="nucleotide sequence ID" value="NC_022093.1"/>
</dbReference>
<reference evidence="2 3" key="1">
    <citation type="journal article" date="2013" name="Genome Announc.">
        <title>Complete Genomic Sequence of 'Thermofilum adornatus' Strain 1910bT, a Hyperthermophilic Anaerobic Organotrophic Crenarchaeon.</title>
        <authorList>
            <person name="Dominova I.N."/>
            <person name="Kublanov I.V."/>
            <person name="Podosokorskaya O.A."/>
            <person name="Derbikova K.S."/>
            <person name="Patrushev M.V."/>
            <person name="Toshchakov S.V."/>
        </authorList>
    </citation>
    <scope>NUCLEOTIDE SEQUENCE [LARGE SCALE GENOMIC DNA]</scope>
    <source>
        <strain evidence="3">1910b</strain>
    </source>
</reference>
<dbReference type="InterPro" id="IPR037914">
    <property type="entry name" value="SpoVT-AbrB_sf"/>
</dbReference>
<dbReference type="Gene3D" id="2.10.260.10">
    <property type="match status" value="1"/>
</dbReference>
<dbReference type="OrthoDB" id="30861at2157"/>
<dbReference type="GO" id="GO:0003677">
    <property type="term" value="F:DNA binding"/>
    <property type="evidence" value="ECO:0007669"/>
    <property type="project" value="InterPro"/>
</dbReference>
<organism evidence="2 3">
    <name type="scientific">Thermofilum adornatum</name>
    <dbReference type="NCBI Taxonomy" id="1365176"/>
    <lineage>
        <taxon>Archaea</taxon>
        <taxon>Thermoproteota</taxon>
        <taxon>Thermoprotei</taxon>
        <taxon>Thermofilales</taxon>
        <taxon>Thermofilaceae</taxon>
        <taxon>Thermofilum</taxon>
    </lineage>
</organism>
<name>S5ZA53_9CREN</name>
<dbReference type="EMBL" id="CP006646">
    <property type="protein sequence ID" value="AGT36255.1"/>
    <property type="molecule type" value="Genomic_DNA"/>
</dbReference>
<dbReference type="SUPFAM" id="SSF89447">
    <property type="entry name" value="AbrB/MazE/MraZ-like"/>
    <property type="match status" value="1"/>
</dbReference>
<feature type="domain" description="SpoVT-AbrB" evidence="1">
    <location>
        <begin position="3"/>
        <end position="46"/>
    </location>
</feature>
<evidence type="ECO:0000313" key="3">
    <source>
        <dbReference type="Proteomes" id="UP000015543"/>
    </source>
</evidence>
<dbReference type="GeneID" id="16574562"/>
<dbReference type="PANTHER" id="PTHR34860:SF7">
    <property type="entry name" value="TRANSCRIPTION REGULATOR, SPOVT_ABRB FAMILY"/>
    <property type="match status" value="1"/>
</dbReference>
<dbReference type="PATRIC" id="fig|1365176.7.peg.1904"/>
<dbReference type="InterPro" id="IPR052975">
    <property type="entry name" value="Repressor-like_regulatory"/>
</dbReference>